<gene>
    <name evidence="3" type="ORF">DXC51_07950</name>
</gene>
<dbReference type="InterPro" id="IPR013783">
    <property type="entry name" value="Ig-like_fold"/>
</dbReference>
<accession>A0A3E3I876</accession>
<dbReference type="InterPro" id="IPR025092">
    <property type="entry name" value="Glyco_hydro_66"/>
</dbReference>
<dbReference type="Gene3D" id="3.20.20.80">
    <property type="entry name" value="Glycosidases"/>
    <property type="match status" value="1"/>
</dbReference>
<dbReference type="Gene3D" id="2.60.40.10">
    <property type="entry name" value="Immunoglobulins"/>
    <property type="match status" value="1"/>
</dbReference>
<evidence type="ECO:0008006" key="5">
    <source>
        <dbReference type="Google" id="ProtNLM"/>
    </source>
</evidence>
<dbReference type="SUPFAM" id="SSF51445">
    <property type="entry name" value="(Trans)glycosidases"/>
    <property type="match status" value="1"/>
</dbReference>
<dbReference type="InterPro" id="IPR013780">
    <property type="entry name" value="Glyco_hydro_b"/>
</dbReference>
<comment type="caution">
    <text evidence="3">The sequence shown here is derived from an EMBL/GenBank/DDBJ whole genome shotgun (WGS) entry which is preliminary data.</text>
</comment>
<evidence type="ECO:0000256" key="2">
    <source>
        <dbReference type="ARBA" id="ARBA00022729"/>
    </source>
</evidence>
<keyword evidence="2" id="KW-0732">Signal</keyword>
<sequence>MCLALCIAGLGILGTAAGVIYAQAAGAFAAGDITLLIAGTDKARYAPGDTVRLEAAVENSTDRRFRSGTLEMRVFHLEEEIFSSQQEIVLDKGEKRKLSLEWQPPETDFQGYVISLEITDGKERHIAQDTIGADVSSSWVKFPRYGYVCSYEEKEEAEEKIALMNRYHINAIEYYDWQALHHQPLPQEYTGGAAEGWEDWSGRRIYADTIKDYIRAAKERGMVNMAYNMIYAGTDSFFTDAAGNPAAAEDWKLYFAPDNGRGEGEFSFQMGASPSGNGSLYFMNPLNPDWQEWLFAQENRIFQYLDFDGWHGDTVGEWGKMTDTEGNPLGTDEKGEPVWYVKDTYRQFLNAAKEALGDKYLSFNPVGGQGIEQANTSRADVLYTEFWPWDQDREGIAYNTYSALAGEIERTMEESRPFSMDGKGKSLVVKAYINYYKTVGSMNAPAVLLCDAAVYAAGGSRLELGNGDSMLHVEYYPDDKIPMDDALKASMRRMADFVTAYENLLRDGQTRIQRTVEIQGTPVSAQGESDAVWAYTKADEAYEILHLINLCGTDNEWRDERGKKAAPLLLNGLRVKYYTPEEITGIWLASPDEESSISTSLIFEKGEDDNGRYLEFEVPSLQYWDLLYMKKQER</sequence>
<organism evidence="3 4">
    <name type="scientific">Eisenbergiella massiliensis</name>
    <dbReference type="NCBI Taxonomy" id="1720294"/>
    <lineage>
        <taxon>Bacteria</taxon>
        <taxon>Bacillati</taxon>
        <taxon>Bacillota</taxon>
        <taxon>Clostridia</taxon>
        <taxon>Lachnospirales</taxon>
        <taxon>Lachnospiraceae</taxon>
        <taxon>Eisenbergiella</taxon>
    </lineage>
</organism>
<dbReference type="EMBL" id="QVLV01000004">
    <property type="protein sequence ID" value="RGE62658.1"/>
    <property type="molecule type" value="Genomic_DNA"/>
</dbReference>
<name>A0A3E3I876_9FIRM</name>
<dbReference type="InterPro" id="IPR017853">
    <property type="entry name" value="GH"/>
</dbReference>
<dbReference type="Gene3D" id="2.60.40.1180">
    <property type="entry name" value="Golgi alpha-mannosidase II"/>
    <property type="match status" value="1"/>
</dbReference>
<evidence type="ECO:0000313" key="4">
    <source>
        <dbReference type="Proteomes" id="UP000260812"/>
    </source>
</evidence>
<keyword evidence="4" id="KW-1185">Reference proteome</keyword>
<protein>
    <recommendedName>
        <fullName evidence="5">Dextranase</fullName>
    </recommendedName>
</protein>
<evidence type="ECO:0000256" key="1">
    <source>
        <dbReference type="ARBA" id="ARBA00010837"/>
    </source>
</evidence>
<dbReference type="Proteomes" id="UP000260812">
    <property type="component" value="Unassembled WGS sequence"/>
</dbReference>
<reference evidence="3" key="1">
    <citation type="submission" date="2018-08" db="EMBL/GenBank/DDBJ databases">
        <title>A genome reference for cultivated species of the human gut microbiota.</title>
        <authorList>
            <person name="Zou Y."/>
            <person name="Xue W."/>
            <person name="Luo G."/>
        </authorList>
    </citation>
    <scope>NUCLEOTIDE SEQUENCE [LARGE SCALE GENOMIC DNA]</scope>
    <source>
        <strain evidence="3">TF05-5AC</strain>
    </source>
</reference>
<proteinExistence type="inferred from homology"/>
<comment type="similarity">
    <text evidence="1">Belongs to the glycosyl hydrolase 66 family.</text>
</comment>
<dbReference type="Pfam" id="PF13199">
    <property type="entry name" value="Glyco_hydro_66"/>
    <property type="match status" value="1"/>
</dbReference>
<dbReference type="CDD" id="cd14745">
    <property type="entry name" value="GH66"/>
    <property type="match status" value="1"/>
</dbReference>
<dbReference type="AlphaFoldDB" id="A0A3E3I876"/>
<evidence type="ECO:0000313" key="3">
    <source>
        <dbReference type="EMBL" id="RGE62658.1"/>
    </source>
</evidence>